<gene>
    <name evidence="5" type="ORF">DICPUDRAFT_149493</name>
</gene>
<evidence type="ECO:0000256" key="3">
    <source>
        <dbReference type="PIRSR" id="PIRSR015753-3"/>
    </source>
</evidence>
<dbReference type="Pfam" id="PF13409">
    <property type="entry name" value="GST_N_2"/>
    <property type="match status" value="1"/>
</dbReference>
<dbReference type="Gene3D" id="3.40.30.10">
    <property type="entry name" value="Glutaredoxin"/>
    <property type="match status" value="1"/>
</dbReference>
<dbReference type="PROSITE" id="PS50405">
    <property type="entry name" value="GST_CTER"/>
    <property type="match status" value="1"/>
</dbReference>
<dbReference type="KEGG" id="dpp:DICPUDRAFT_149493"/>
<organism evidence="5 6">
    <name type="scientific">Dictyostelium purpureum</name>
    <name type="common">Slime mold</name>
    <dbReference type="NCBI Taxonomy" id="5786"/>
    <lineage>
        <taxon>Eukaryota</taxon>
        <taxon>Amoebozoa</taxon>
        <taxon>Evosea</taxon>
        <taxon>Eumycetozoa</taxon>
        <taxon>Dictyostelia</taxon>
        <taxon>Dictyosteliales</taxon>
        <taxon>Dictyosteliaceae</taxon>
        <taxon>Dictyostelium</taxon>
    </lineage>
</organism>
<feature type="binding site" evidence="2">
    <location>
        <begin position="136"/>
        <end position="139"/>
    </location>
    <ligand>
        <name>glutathione</name>
        <dbReference type="ChEBI" id="CHEBI:57925"/>
    </ligand>
</feature>
<dbReference type="OrthoDB" id="2309723at2759"/>
<evidence type="ECO:0000313" key="5">
    <source>
        <dbReference type="EMBL" id="EGC37850.1"/>
    </source>
</evidence>
<dbReference type="VEuPathDB" id="AmoebaDB:DICPUDRAFT_149493"/>
<dbReference type="InterPro" id="IPR040079">
    <property type="entry name" value="Glutathione_S-Trfase"/>
</dbReference>
<dbReference type="PANTHER" id="PTHR32419">
    <property type="entry name" value="GLUTATHIONYL-HYDROQUINONE REDUCTASE"/>
    <property type="match status" value="1"/>
</dbReference>
<dbReference type="AlphaFoldDB" id="F0ZDW1"/>
<dbReference type="GeneID" id="10503196"/>
<proteinExistence type="predicted"/>
<dbReference type="InterPro" id="IPR016639">
    <property type="entry name" value="GST_Omega/GSH"/>
</dbReference>
<keyword evidence="6" id="KW-1185">Reference proteome</keyword>
<dbReference type="GO" id="GO:0005737">
    <property type="term" value="C:cytoplasm"/>
    <property type="evidence" value="ECO:0000318"/>
    <property type="project" value="GO_Central"/>
</dbReference>
<dbReference type="Gene3D" id="1.20.1050.10">
    <property type="match status" value="1"/>
</dbReference>
<feature type="active site" description="Proton donor/acceptor" evidence="1">
    <location>
        <position position="206"/>
    </location>
</feature>
<dbReference type="EMBL" id="GL870989">
    <property type="protein sequence ID" value="EGC37850.1"/>
    <property type="molecule type" value="Genomic_DNA"/>
</dbReference>
<dbReference type="SFLD" id="SFLDG01148">
    <property type="entry name" value="Xi_(cytGST)"/>
    <property type="match status" value="1"/>
</dbReference>
<sequence>MKGEKIYNFNINSNNINNNYQMDKEGHSNFLIQNNTGPITNWISSTHFVYKPERNRYHLYVSLGCPFACRALMTLMIKGLEDIIDVSIVDYYLHNPEGEGWRFIENSKEGTTIDKVNNFKKLKQVYLLSNPNYVGKVTVPVLFDKKTQSIVNNESGDIMKILNSAFNDYSKFKNKNSIRDISPKSLEKKINKMNDYISKSINLGVYNVGLAKSQKDYNLHYNELFEAMDRLEIQLNKTRYLFGNQITETDLRLFSSLIRFDAIYYSLFKCNKKQLKDYPNLLGYVMDIYQMEEIKPTIDFKHIKGFYYLNPLINQYEIIPNGPDLNYLNITLNKNSKL</sequence>
<dbReference type="InParanoid" id="F0ZDW1"/>
<dbReference type="eggNOG" id="KOG2903">
    <property type="taxonomic scope" value="Eukaryota"/>
</dbReference>
<evidence type="ECO:0000313" key="6">
    <source>
        <dbReference type="Proteomes" id="UP000001064"/>
    </source>
</evidence>
<dbReference type="OMA" id="LWDKQHG"/>
<dbReference type="SUPFAM" id="SSF47616">
    <property type="entry name" value="GST C-terminal domain-like"/>
    <property type="match status" value="1"/>
</dbReference>
<dbReference type="PANTHER" id="PTHR32419:SF6">
    <property type="entry name" value="GLUTATHIONE S-TRANSFERASE OMEGA-LIKE 1-RELATED"/>
    <property type="match status" value="1"/>
</dbReference>
<dbReference type="SUPFAM" id="SSF52833">
    <property type="entry name" value="Thioredoxin-like"/>
    <property type="match status" value="1"/>
</dbReference>
<evidence type="ECO:0000256" key="2">
    <source>
        <dbReference type="PIRSR" id="PIRSR015753-2"/>
    </source>
</evidence>
<dbReference type="InterPro" id="IPR036249">
    <property type="entry name" value="Thioredoxin-like_sf"/>
</dbReference>
<feature type="binding site" evidence="2">
    <location>
        <begin position="154"/>
        <end position="155"/>
    </location>
    <ligand>
        <name>glutathione</name>
        <dbReference type="ChEBI" id="CHEBI:57925"/>
    </ligand>
</feature>
<feature type="site" description="Lowers pKa of active site Cys" evidence="3">
    <location>
        <position position="307"/>
    </location>
</feature>
<dbReference type="SFLD" id="SFLDG01206">
    <property type="entry name" value="Xi.1"/>
    <property type="match status" value="1"/>
</dbReference>
<dbReference type="PIRSF" id="PIRSF015753">
    <property type="entry name" value="GST"/>
    <property type="match status" value="1"/>
</dbReference>
<dbReference type="RefSeq" id="XP_003285600.1">
    <property type="nucleotide sequence ID" value="XM_003285552.1"/>
</dbReference>
<protein>
    <recommendedName>
        <fullName evidence="4">GST C-terminal domain-containing protein</fullName>
    </recommendedName>
</protein>
<name>F0ZDW1_DICPU</name>
<dbReference type="Pfam" id="PF13410">
    <property type="entry name" value="GST_C_2"/>
    <property type="match status" value="1"/>
</dbReference>
<feature type="active site" description="Nucleophile" evidence="1">
    <location>
        <position position="65"/>
    </location>
</feature>
<dbReference type="Proteomes" id="UP000001064">
    <property type="component" value="Unassembled WGS sequence"/>
</dbReference>
<evidence type="ECO:0000259" key="4">
    <source>
        <dbReference type="PROSITE" id="PS50405"/>
    </source>
</evidence>
<feature type="site" description="Lowers pKa of active site Cys" evidence="3">
    <location>
        <position position="264"/>
    </location>
</feature>
<dbReference type="CDD" id="cd03190">
    <property type="entry name" value="GST_C_Omega_like"/>
    <property type="match status" value="1"/>
</dbReference>
<dbReference type="InterPro" id="IPR036282">
    <property type="entry name" value="Glutathione-S-Trfase_C_sf"/>
</dbReference>
<dbReference type="InterPro" id="IPR004045">
    <property type="entry name" value="Glutathione_S-Trfase_N"/>
</dbReference>
<feature type="binding site" evidence="2">
    <location>
        <position position="101"/>
    </location>
    <ligand>
        <name>glutathione</name>
        <dbReference type="ChEBI" id="CHEBI:57925"/>
    </ligand>
</feature>
<evidence type="ECO:0000256" key="1">
    <source>
        <dbReference type="PIRSR" id="PIRSR015753-1"/>
    </source>
</evidence>
<accession>F0ZDW1</accession>
<dbReference type="GO" id="GO:0004364">
    <property type="term" value="F:glutathione transferase activity"/>
    <property type="evidence" value="ECO:0000318"/>
    <property type="project" value="GO_Central"/>
</dbReference>
<dbReference type="SFLD" id="SFLDS00019">
    <property type="entry name" value="Glutathione_Transferase_(cytos"/>
    <property type="match status" value="1"/>
</dbReference>
<dbReference type="InterPro" id="IPR010987">
    <property type="entry name" value="Glutathione-S-Trfase_C-like"/>
</dbReference>
<reference evidence="6" key="1">
    <citation type="journal article" date="2011" name="Genome Biol.">
        <title>Comparative genomics of the social amoebae Dictyostelium discoideum and Dictyostelium purpureum.</title>
        <authorList>
            <consortium name="US DOE Joint Genome Institute (JGI-PGF)"/>
            <person name="Sucgang R."/>
            <person name="Kuo A."/>
            <person name="Tian X."/>
            <person name="Salerno W."/>
            <person name="Parikh A."/>
            <person name="Feasley C.L."/>
            <person name="Dalin E."/>
            <person name="Tu H."/>
            <person name="Huang E."/>
            <person name="Barry K."/>
            <person name="Lindquist E."/>
            <person name="Shapiro H."/>
            <person name="Bruce D."/>
            <person name="Schmutz J."/>
            <person name="Salamov A."/>
            <person name="Fey P."/>
            <person name="Gaudet P."/>
            <person name="Anjard C."/>
            <person name="Babu M.M."/>
            <person name="Basu S."/>
            <person name="Bushmanova Y."/>
            <person name="van der Wel H."/>
            <person name="Katoh-Kurasawa M."/>
            <person name="Dinh C."/>
            <person name="Coutinho P.M."/>
            <person name="Saito T."/>
            <person name="Elias M."/>
            <person name="Schaap P."/>
            <person name="Kay R.R."/>
            <person name="Henrissat B."/>
            <person name="Eichinger L."/>
            <person name="Rivero F."/>
            <person name="Putnam N.H."/>
            <person name="West C.M."/>
            <person name="Loomis W.F."/>
            <person name="Chisholm R.L."/>
            <person name="Shaulsky G."/>
            <person name="Strassmann J.E."/>
            <person name="Queller D.C."/>
            <person name="Kuspa A."/>
            <person name="Grigoriev I.V."/>
        </authorList>
    </citation>
    <scope>NUCLEOTIDE SEQUENCE [LARGE SCALE GENOMIC DNA]</scope>
    <source>
        <strain evidence="6">QSDP1</strain>
    </source>
</reference>
<dbReference type="InterPro" id="IPR047047">
    <property type="entry name" value="GST_Omega-like_C"/>
</dbReference>
<feature type="domain" description="GST C-terminal" evidence="4">
    <location>
        <begin position="183"/>
        <end position="307"/>
    </location>
</feature>